<gene>
    <name evidence="3" type="ORF">SAMN04488090_2092</name>
</gene>
<dbReference type="Pfam" id="PF12729">
    <property type="entry name" value="4HB_MCP_1"/>
    <property type="match status" value="1"/>
</dbReference>
<organism evidence="3 4">
    <name type="scientific">Siphonobacter aquaeclarae</name>
    <dbReference type="NCBI Taxonomy" id="563176"/>
    <lineage>
        <taxon>Bacteria</taxon>
        <taxon>Pseudomonadati</taxon>
        <taxon>Bacteroidota</taxon>
        <taxon>Cytophagia</taxon>
        <taxon>Cytophagales</taxon>
        <taxon>Cytophagaceae</taxon>
        <taxon>Siphonobacter</taxon>
    </lineage>
</organism>
<name>A0A1G9NNU3_9BACT</name>
<dbReference type="RefSeq" id="WP_093201339.1">
    <property type="nucleotide sequence ID" value="NZ_FNGS01000003.1"/>
</dbReference>
<keyword evidence="1" id="KW-1133">Transmembrane helix</keyword>
<evidence type="ECO:0000256" key="1">
    <source>
        <dbReference type="SAM" id="Phobius"/>
    </source>
</evidence>
<keyword evidence="1" id="KW-0472">Membrane</keyword>
<dbReference type="STRING" id="563176.SAMN04488090_2092"/>
<feature type="transmembrane region" description="Helical" evidence="1">
    <location>
        <begin position="192"/>
        <end position="212"/>
    </location>
</feature>
<proteinExistence type="predicted"/>
<dbReference type="EMBL" id="FNGS01000003">
    <property type="protein sequence ID" value="SDL88258.1"/>
    <property type="molecule type" value="Genomic_DNA"/>
</dbReference>
<protein>
    <submittedName>
        <fullName evidence="3">Four helix bundle sensory module for signal transduction</fullName>
    </submittedName>
</protein>
<evidence type="ECO:0000259" key="2">
    <source>
        <dbReference type="Pfam" id="PF12729"/>
    </source>
</evidence>
<dbReference type="OrthoDB" id="1438991at2"/>
<reference evidence="3 4" key="1">
    <citation type="submission" date="2016-10" db="EMBL/GenBank/DDBJ databases">
        <authorList>
            <person name="de Groot N.N."/>
        </authorList>
    </citation>
    <scope>NUCLEOTIDE SEQUENCE [LARGE SCALE GENOMIC DNA]</scope>
    <source>
        <strain evidence="3 4">DSM 21668</strain>
    </source>
</reference>
<accession>A0A1G9NNU3</accession>
<dbReference type="AlphaFoldDB" id="A0A1G9NNU3"/>
<dbReference type="InterPro" id="IPR024478">
    <property type="entry name" value="HlyB_4HB_MCP"/>
</dbReference>
<keyword evidence="1" id="KW-0812">Transmembrane</keyword>
<evidence type="ECO:0000313" key="4">
    <source>
        <dbReference type="Proteomes" id="UP000198901"/>
    </source>
</evidence>
<sequence>MKWTFIIQQKMKAALALGSIMLLIVLSNFVSRGNLRGVGDAFVSMYQDRLIPAVDLIYLTDHLYSKRLLVEKTILSGDSPASAALQSTVAAHNQSLDSLLAAFAKTKLVDQESKTLSALKLQLAEYNRLETRILALSSGGSQEEARALFDGVAAGSFRETLQSLSALTEIQSKVGKELIKSSNGEVAQMKSLAMAQMALAVIVALVIFALIYSSSAFIQPKSNSFHLN</sequence>
<feature type="domain" description="Chemotaxis methyl-accepting receptor HlyB-like 4HB MCP" evidence="2">
    <location>
        <begin position="7"/>
        <end position="183"/>
    </location>
</feature>
<keyword evidence="4" id="KW-1185">Reference proteome</keyword>
<evidence type="ECO:0000313" key="3">
    <source>
        <dbReference type="EMBL" id="SDL88258.1"/>
    </source>
</evidence>
<dbReference type="Proteomes" id="UP000198901">
    <property type="component" value="Unassembled WGS sequence"/>
</dbReference>